<dbReference type="GO" id="GO:0008962">
    <property type="term" value="F:phosphatidylglycerophosphatase activity"/>
    <property type="evidence" value="ECO:0007669"/>
    <property type="project" value="InterPro"/>
</dbReference>
<accession>E6PE36</accession>
<sequence>MPLLAAIRPESLVAEGVRGLILDLDNTLLGFGASAPSPENQAWVAAARAAGLEIVLLSNNFGPRVAEIAGGLGLRGIPNALKPLPLGFLRAKWALGMRAREVAVIGDQLFTDVLGATLCGMRAILVEPIEDRDFPLTRIFRRLERLVLPERRA</sequence>
<name>E6PE36_9ZZZZ</name>
<comment type="caution">
    <text evidence="1">The sequence shown here is derived from an EMBL/GenBank/DDBJ whole genome shotgun (WGS) entry which is preliminary data.</text>
</comment>
<dbReference type="InterPro" id="IPR036412">
    <property type="entry name" value="HAD-like_sf"/>
</dbReference>
<gene>
    <name evidence="1" type="primary">yqeG</name>
    <name evidence="1" type="ORF">CARN1_1824</name>
</gene>
<dbReference type="AlphaFoldDB" id="E6PE36"/>
<reference evidence="1" key="1">
    <citation type="submission" date="2009-10" db="EMBL/GenBank/DDBJ databases">
        <title>Diversity of trophic interactions inside an arsenic-rich microbial ecosystem.</title>
        <authorList>
            <person name="Bertin P.N."/>
            <person name="Heinrich-Salmeron A."/>
            <person name="Pelletier E."/>
            <person name="Goulhen-Chollet F."/>
            <person name="Arsene-Ploetze F."/>
            <person name="Gallien S."/>
            <person name="Calteau A."/>
            <person name="Vallenet D."/>
            <person name="Casiot C."/>
            <person name="Chane-Woon-Ming B."/>
            <person name="Giloteaux L."/>
            <person name="Barakat M."/>
            <person name="Bonnefoy V."/>
            <person name="Bruneel O."/>
            <person name="Chandler M."/>
            <person name="Cleiss J."/>
            <person name="Duran R."/>
            <person name="Elbaz-Poulichet F."/>
            <person name="Fonknechten N."/>
            <person name="Lauga B."/>
            <person name="Mornico D."/>
            <person name="Ortet P."/>
            <person name="Schaeffer C."/>
            <person name="Siguier P."/>
            <person name="Alexander Thil Smith A."/>
            <person name="Van Dorsselaer A."/>
            <person name="Weissenbach J."/>
            <person name="Medigue C."/>
            <person name="Le Paslier D."/>
        </authorList>
    </citation>
    <scope>NUCLEOTIDE SEQUENCE</scope>
</reference>
<dbReference type="InterPro" id="IPR023214">
    <property type="entry name" value="HAD_sf"/>
</dbReference>
<dbReference type="NCBIfam" id="TIGR01668">
    <property type="entry name" value="YqeG_hyp_ppase"/>
    <property type="match status" value="1"/>
</dbReference>
<protein>
    <submittedName>
        <fullName evidence="1">Putative hydrolase</fullName>
    </submittedName>
</protein>
<keyword evidence="1" id="KW-0378">Hydrolase</keyword>
<dbReference type="Gene3D" id="3.40.50.1000">
    <property type="entry name" value="HAD superfamily/HAD-like"/>
    <property type="match status" value="1"/>
</dbReference>
<proteinExistence type="predicted"/>
<dbReference type="SUPFAM" id="SSF56784">
    <property type="entry name" value="HAD-like"/>
    <property type="match status" value="1"/>
</dbReference>
<dbReference type="Pfam" id="PF13242">
    <property type="entry name" value="Hydrolase_like"/>
    <property type="match status" value="1"/>
</dbReference>
<evidence type="ECO:0000313" key="1">
    <source>
        <dbReference type="EMBL" id="CBH74721.1"/>
    </source>
</evidence>
<dbReference type="EMBL" id="CABL01000002">
    <property type="protein sequence ID" value="CBH74721.1"/>
    <property type="molecule type" value="Genomic_DNA"/>
</dbReference>
<organism evidence="1">
    <name type="scientific">mine drainage metagenome</name>
    <dbReference type="NCBI Taxonomy" id="410659"/>
    <lineage>
        <taxon>unclassified sequences</taxon>
        <taxon>metagenomes</taxon>
        <taxon>ecological metagenomes</taxon>
    </lineage>
</organism>
<dbReference type="InterPro" id="IPR010021">
    <property type="entry name" value="PGPP1/Gep4"/>
</dbReference>